<evidence type="ECO:0000313" key="3">
    <source>
        <dbReference type="Proteomes" id="UP001500728"/>
    </source>
</evidence>
<proteinExistence type="predicted"/>
<keyword evidence="3" id="KW-1185">Reference proteome</keyword>
<organism evidence="2 3">
    <name type="scientific">Streptomyces labedae</name>
    <dbReference type="NCBI Taxonomy" id="285569"/>
    <lineage>
        <taxon>Bacteria</taxon>
        <taxon>Bacillati</taxon>
        <taxon>Actinomycetota</taxon>
        <taxon>Actinomycetes</taxon>
        <taxon>Kitasatosporales</taxon>
        <taxon>Streptomycetaceae</taxon>
        <taxon>Streptomyces</taxon>
    </lineage>
</organism>
<sequence>MLRALESVLSRGRAAAALACGYSAGAAALGLAARDRIRAAAEATTTAMEKEAGELEREHSHPYVLRRPHPGGQDIEEGFPYGRRPGLARGSVAITRSGLRACGLPCLPVVLQRCSLGC</sequence>
<accession>A0ABP6QPF3</accession>
<dbReference type="EMBL" id="BAAAUW010000001">
    <property type="protein sequence ID" value="GAA3245251.1"/>
    <property type="molecule type" value="Genomic_DNA"/>
</dbReference>
<evidence type="ECO:0000256" key="1">
    <source>
        <dbReference type="SAM" id="MobiDB-lite"/>
    </source>
</evidence>
<feature type="compositionally biased region" description="Basic and acidic residues" evidence="1">
    <location>
        <begin position="48"/>
        <end position="61"/>
    </location>
</feature>
<dbReference type="Proteomes" id="UP001500728">
    <property type="component" value="Unassembled WGS sequence"/>
</dbReference>
<protein>
    <submittedName>
        <fullName evidence="2">Uncharacterized protein</fullName>
    </submittedName>
</protein>
<reference evidence="3" key="1">
    <citation type="journal article" date="2019" name="Int. J. Syst. Evol. Microbiol.">
        <title>The Global Catalogue of Microorganisms (GCM) 10K type strain sequencing project: providing services to taxonomists for standard genome sequencing and annotation.</title>
        <authorList>
            <consortium name="The Broad Institute Genomics Platform"/>
            <consortium name="The Broad Institute Genome Sequencing Center for Infectious Disease"/>
            <person name="Wu L."/>
            <person name="Ma J."/>
        </authorList>
    </citation>
    <scope>NUCLEOTIDE SEQUENCE [LARGE SCALE GENOMIC DNA]</scope>
    <source>
        <strain evidence="3">JCM 9381</strain>
    </source>
</reference>
<comment type="caution">
    <text evidence="2">The sequence shown here is derived from an EMBL/GenBank/DDBJ whole genome shotgun (WGS) entry which is preliminary data.</text>
</comment>
<name>A0ABP6QPF3_9ACTN</name>
<gene>
    <name evidence="2" type="ORF">GCM10010469_00230</name>
</gene>
<evidence type="ECO:0000313" key="2">
    <source>
        <dbReference type="EMBL" id="GAA3245251.1"/>
    </source>
</evidence>
<feature type="region of interest" description="Disordered" evidence="1">
    <location>
        <begin position="48"/>
        <end position="82"/>
    </location>
</feature>